<organism evidence="4">
    <name type="scientific">Musca domestica</name>
    <name type="common">House fly</name>
    <dbReference type="NCBI Taxonomy" id="7370"/>
    <lineage>
        <taxon>Eukaryota</taxon>
        <taxon>Metazoa</taxon>
        <taxon>Ecdysozoa</taxon>
        <taxon>Arthropoda</taxon>
        <taxon>Hexapoda</taxon>
        <taxon>Insecta</taxon>
        <taxon>Pterygota</taxon>
        <taxon>Neoptera</taxon>
        <taxon>Endopterygota</taxon>
        <taxon>Diptera</taxon>
        <taxon>Brachycera</taxon>
        <taxon>Muscomorpha</taxon>
        <taxon>Muscoidea</taxon>
        <taxon>Muscidae</taxon>
        <taxon>Musca</taxon>
    </lineage>
</organism>
<dbReference type="Proteomes" id="UP001652621">
    <property type="component" value="Unplaced"/>
</dbReference>
<dbReference type="AlphaFoldDB" id="A0A1I8MP63"/>
<dbReference type="CDD" id="cd02440">
    <property type="entry name" value="AdoMet_MTases"/>
    <property type="match status" value="1"/>
</dbReference>
<dbReference type="Gene3D" id="3.40.50.150">
    <property type="entry name" value="Vaccinia Virus protein VP39"/>
    <property type="match status" value="1"/>
</dbReference>
<gene>
    <name evidence="4" type="primary">101896120</name>
    <name evidence="6" type="synonym">LOC101896120</name>
</gene>
<reference evidence="4" key="1">
    <citation type="submission" date="2020-05" db="UniProtKB">
        <authorList>
            <consortium name="EnsemblMetazoa"/>
        </authorList>
    </citation>
    <scope>IDENTIFICATION</scope>
    <source>
        <strain evidence="4">Aabys</strain>
    </source>
</reference>
<dbReference type="GeneID" id="101896120"/>
<dbReference type="InterPro" id="IPR029063">
    <property type="entry name" value="SAM-dependent_MTases_sf"/>
</dbReference>
<dbReference type="PANTHER" id="PTHR13369:SF0">
    <property type="entry name" value="GLUTATHIONE S-TRANSFERASE C-TERMINAL DOMAIN-CONTAINING PROTEIN"/>
    <property type="match status" value="1"/>
</dbReference>
<evidence type="ECO:0000313" key="5">
    <source>
        <dbReference type="Proteomes" id="UP001652621"/>
    </source>
</evidence>
<keyword evidence="5" id="KW-1185">Reference proteome</keyword>
<dbReference type="VEuPathDB" id="VectorBase:MDOMA2_001121"/>
<dbReference type="SUPFAM" id="SSF47616">
    <property type="entry name" value="GST C-terminal domain-like"/>
    <property type="match status" value="1"/>
</dbReference>
<evidence type="ECO:0000256" key="2">
    <source>
        <dbReference type="ARBA" id="ARBA00073738"/>
    </source>
</evidence>
<feature type="domain" description="Methyltransferase" evidence="3">
    <location>
        <begin position="364"/>
        <end position="486"/>
    </location>
</feature>
<dbReference type="Pfam" id="PF13679">
    <property type="entry name" value="Methyltransf_32"/>
    <property type="match status" value="1"/>
</dbReference>
<dbReference type="SUPFAM" id="SSF53335">
    <property type="entry name" value="S-adenosyl-L-methionine-dependent methyltransferases"/>
    <property type="match status" value="1"/>
</dbReference>
<reference evidence="6" key="2">
    <citation type="submission" date="2025-04" db="UniProtKB">
        <authorList>
            <consortium name="RefSeq"/>
        </authorList>
    </citation>
    <scope>IDENTIFICATION</scope>
    <source>
        <strain evidence="6">Aabys</strain>
    </source>
</reference>
<dbReference type="KEGG" id="mde:101896120"/>
<dbReference type="InterPro" id="IPR036282">
    <property type="entry name" value="Glutathione-S-Trfase_C_sf"/>
</dbReference>
<evidence type="ECO:0000259" key="3">
    <source>
        <dbReference type="Pfam" id="PF13679"/>
    </source>
</evidence>
<name>A0A1I8MP63_MUSDO</name>
<proteinExistence type="inferred from homology"/>
<dbReference type="RefSeq" id="XP_005182703.1">
    <property type="nucleotide sequence ID" value="XM_005182646.3"/>
</dbReference>
<dbReference type="STRING" id="7370.A0A1I8MP63"/>
<dbReference type="eggNOG" id="ENOG502QUFE">
    <property type="taxonomic scope" value="Eukaryota"/>
</dbReference>
<sequence length="581" mass="66071">MDHLYVEIFTKDEHIFTSIKSYIALYVYLYLEQPQNIKLHFVLSKSCPDNGKIRLNADYLNFSLNDDRVIYKDTTEEESLWDLHLPVYNKDGDTFIAGMCAVCREILLKHGSENSRKLLGFKESCLLATTEASMWTRFCEVNIVSGLSNVIKAIEGQCDLVELPVECVRFENHMAEPVRMHNIYKLAREKANVESKKKVTIESCIPKDKLAIDHTFSEGVQFTIADLILYPCIRLIFMGCGMTILDYFPLTKNWLNKVDTYDPKCLQILNESCLLPANKIKNYLEIPKCEATSLYKSDPKRYKPRNRIFTDQKGVDAALNKLQSLNIPFTSISEWTYDNFTINWQNIEPSHAKSSALPEKRLARKRQQLENLANAVVKLAKPGDRIVDFCSGTGHLGILLALKLPQCTVILLENKSISLQRAKCRTTELQLKNVIFYQSNIDYFEGKFDIGCSLHACGTGTDIVLAQCQRAKANFVCCPCCYGSLQPMPHIKYPLSKEFRSVLSENEYMYIAHTADQAHALGTLNCSEEHTRQGQLCMDIVDTDRKLKAESAGYNVILTRLKPEDCTPKNRLLVGRKSIGS</sequence>
<dbReference type="EnsemblMetazoa" id="MDOA007015-RA">
    <property type="protein sequence ID" value="MDOA007015-PA"/>
    <property type="gene ID" value="MDOA007015"/>
</dbReference>
<dbReference type="PANTHER" id="PTHR13369">
    <property type="match status" value="1"/>
</dbReference>
<protein>
    <recommendedName>
        <fullName evidence="2">Glutathione S-transferase C-terminal domain-containing protein homolog</fullName>
    </recommendedName>
</protein>
<dbReference type="VEuPathDB" id="VectorBase:MDOA007015"/>
<evidence type="ECO:0000313" key="4">
    <source>
        <dbReference type="EnsemblMetazoa" id="MDOA007015-PA"/>
    </source>
</evidence>
<dbReference type="OrthoDB" id="206598at2759"/>
<dbReference type="FunFam" id="3.40.50.150:FF:000623">
    <property type="entry name" value="Glutathione S-transferase C-terminal domain-containing protein homolog"/>
    <property type="match status" value="1"/>
</dbReference>
<accession>A0A1I8MP63</accession>
<evidence type="ECO:0000313" key="6">
    <source>
        <dbReference type="RefSeq" id="XP_005182703.1"/>
    </source>
</evidence>
<comment type="similarity">
    <text evidence="1">Belongs to the GSTCD family.</text>
</comment>
<dbReference type="InterPro" id="IPR025714">
    <property type="entry name" value="Methyltranfer_dom"/>
</dbReference>
<dbReference type="GO" id="GO:0005737">
    <property type="term" value="C:cytoplasm"/>
    <property type="evidence" value="ECO:0007669"/>
    <property type="project" value="TreeGrafter"/>
</dbReference>
<evidence type="ECO:0000256" key="1">
    <source>
        <dbReference type="ARBA" id="ARBA00008797"/>
    </source>
</evidence>